<dbReference type="AlphaFoldDB" id="A0A8C8CSY7"/>
<dbReference type="Ensembl" id="ENSOTST00005017438.2">
    <property type="protein sequence ID" value="ENSOTSP00005016002.1"/>
    <property type="gene ID" value="ENSOTSG00005007942.2"/>
</dbReference>
<reference evidence="1" key="2">
    <citation type="submission" date="2025-09" db="UniProtKB">
        <authorList>
            <consortium name="Ensembl"/>
        </authorList>
    </citation>
    <scope>IDENTIFICATION</scope>
</reference>
<dbReference type="Proteomes" id="UP000694402">
    <property type="component" value="Unassembled WGS sequence"/>
</dbReference>
<dbReference type="PANTHER" id="PTHR46857">
    <property type="entry name" value="EPITHELIAL CELL-TRANSFORMING SEQUENCE 2 ONCOGENE-LIKE"/>
    <property type="match status" value="1"/>
</dbReference>
<keyword evidence="2" id="KW-1185">Reference proteome</keyword>
<evidence type="ECO:0000313" key="2">
    <source>
        <dbReference type="Proteomes" id="UP000694402"/>
    </source>
</evidence>
<name>A0A8C8CSY7_ONCTS</name>
<organism evidence="1 2">
    <name type="scientific">Oncorhynchus tshawytscha</name>
    <name type="common">Chinook salmon</name>
    <name type="synonym">Salmo tshawytscha</name>
    <dbReference type="NCBI Taxonomy" id="74940"/>
    <lineage>
        <taxon>Eukaryota</taxon>
        <taxon>Metazoa</taxon>
        <taxon>Chordata</taxon>
        <taxon>Craniata</taxon>
        <taxon>Vertebrata</taxon>
        <taxon>Euteleostomi</taxon>
        <taxon>Actinopterygii</taxon>
        <taxon>Neopterygii</taxon>
        <taxon>Teleostei</taxon>
        <taxon>Protacanthopterygii</taxon>
        <taxon>Salmoniformes</taxon>
        <taxon>Salmonidae</taxon>
        <taxon>Salmoninae</taxon>
        <taxon>Oncorhynchus</taxon>
    </lineage>
</organism>
<accession>A0A8C8CSY7</accession>
<proteinExistence type="predicted"/>
<dbReference type="InterPro" id="IPR052805">
    <property type="entry name" value="GEF_Ubiquitin-Prot_Reg"/>
</dbReference>
<sequence length="259" mass="30262">DVNPRIEKWTQPETQSSQEIYDEYIPNHTLIYCIMPYPMYTVYLSWHWEGIVELDQLWKPKCLRLGWCINFPPHRLNRESGRDYIETVLEFHIGKPKTPSKHILRGGAFRTLCPVRWAMAAPQGRPSLRGCPLGGVQTYTPLTLRLNYLENLDPIEHGVRTLPLVVCVCVYSDIYISLKIQSIYYTISRSNQWNTGIRPGPGRSAVPRLRQERLRASMRTHRITQVRNNMTCMYKMHLSFLPSTFFCSFLSSQRSQDHT</sequence>
<protein>
    <submittedName>
        <fullName evidence="1">Uncharacterized protein</fullName>
    </submittedName>
</protein>
<reference evidence="1" key="1">
    <citation type="submission" date="2025-08" db="UniProtKB">
        <authorList>
            <consortium name="Ensembl"/>
        </authorList>
    </citation>
    <scope>IDENTIFICATION</scope>
</reference>
<evidence type="ECO:0000313" key="1">
    <source>
        <dbReference type="Ensembl" id="ENSOTSP00005016002.1"/>
    </source>
</evidence>
<dbReference type="PANTHER" id="PTHR46857:SF2">
    <property type="entry name" value="F-BOX ONLY PROTEIN 16"/>
    <property type="match status" value="1"/>
</dbReference>